<gene>
    <name evidence="2" type="ORF">BDW47DRAFT_114356</name>
</gene>
<dbReference type="RefSeq" id="XP_024667241.1">
    <property type="nucleotide sequence ID" value="XM_024814641.1"/>
</dbReference>
<feature type="transmembrane region" description="Helical" evidence="1">
    <location>
        <begin position="7"/>
        <end position="35"/>
    </location>
</feature>
<evidence type="ECO:0000256" key="1">
    <source>
        <dbReference type="SAM" id="Phobius"/>
    </source>
</evidence>
<evidence type="ECO:0000313" key="2">
    <source>
        <dbReference type="EMBL" id="PLB33229.1"/>
    </source>
</evidence>
<accession>A0A2I2EXZ1</accession>
<dbReference type="AlphaFoldDB" id="A0A2I2EXZ1"/>
<dbReference type="EMBL" id="KZ559218">
    <property type="protein sequence ID" value="PLB33229.1"/>
    <property type="molecule type" value="Genomic_DNA"/>
</dbReference>
<dbReference type="GeneID" id="36521801"/>
<keyword evidence="1" id="KW-0472">Membrane</keyword>
<keyword evidence="1" id="KW-1133">Transmembrane helix</keyword>
<proteinExistence type="predicted"/>
<keyword evidence="1" id="KW-0812">Transmembrane</keyword>
<sequence length="69" mass="7756">MDAGVLSFLFLFIHIFFVVVVAVAVAVVVVVPVAVSKESVYLFYISIFRITGRSVYWIKSAKRVVRMSD</sequence>
<reference evidence="2 3" key="1">
    <citation type="submission" date="2017-12" db="EMBL/GenBank/DDBJ databases">
        <authorList>
            <consortium name="DOE Joint Genome Institute"/>
            <person name="Haridas S."/>
            <person name="Kjaerbolling I."/>
            <person name="Vesth T.C."/>
            <person name="Frisvad J.C."/>
            <person name="Nybo J.L."/>
            <person name="Theobald S."/>
            <person name="Kuo A."/>
            <person name="Bowyer P."/>
            <person name="Matsuda Y."/>
            <person name="Mondo S."/>
            <person name="Lyhne E.K."/>
            <person name="Kogle M.E."/>
            <person name="Clum A."/>
            <person name="Lipzen A."/>
            <person name="Salamov A."/>
            <person name="Ngan C.Y."/>
            <person name="Daum C."/>
            <person name="Chiniquy J."/>
            <person name="Barry K."/>
            <person name="LaButti K."/>
            <person name="Simmons B.A."/>
            <person name="Magnuson J.K."/>
            <person name="Mortensen U.H."/>
            <person name="Larsen T.O."/>
            <person name="Grigoriev I.V."/>
            <person name="Baker S.E."/>
            <person name="Andersen M.R."/>
            <person name="Nordberg H.P."/>
            <person name="Cantor M.N."/>
            <person name="Hua S.X."/>
        </authorList>
    </citation>
    <scope>NUCLEOTIDE SEQUENCE [LARGE SCALE GENOMIC DNA]</scope>
    <source>
        <strain evidence="2 3">CBS 102.13</strain>
    </source>
</reference>
<keyword evidence="3" id="KW-1185">Reference proteome</keyword>
<protein>
    <submittedName>
        <fullName evidence="2">Uncharacterized protein</fullName>
    </submittedName>
</protein>
<name>A0A2I2EXZ1_ASPCN</name>
<dbReference type="Proteomes" id="UP000234585">
    <property type="component" value="Unassembled WGS sequence"/>
</dbReference>
<feature type="transmembrane region" description="Helical" evidence="1">
    <location>
        <begin position="41"/>
        <end position="58"/>
    </location>
</feature>
<organism evidence="2 3">
    <name type="scientific">Aspergillus candidus</name>
    <dbReference type="NCBI Taxonomy" id="41067"/>
    <lineage>
        <taxon>Eukaryota</taxon>
        <taxon>Fungi</taxon>
        <taxon>Dikarya</taxon>
        <taxon>Ascomycota</taxon>
        <taxon>Pezizomycotina</taxon>
        <taxon>Eurotiomycetes</taxon>
        <taxon>Eurotiomycetidae</taxon>
        <taxon>Eurotiales</taxon>
        <taxon>Aspergillaceae</taxon>
        <taxon>Aspergillus</taxon>
        <taxon>Aspergillus subgen. Circumdati</taxon>
    </lineage>
</organism>
<evidence type="ECO:0000313" key="3">
    <source>
        <dbReference type="Proteomes" id="UP000234585"/>
    </source>
</evidence>